<evidence type="ECO:0000256" key="3">
    <source>
        <dbReference type="ARBA" id="ARBA00012929"/>
    </source>
</evidence>
<evidence type="ECO:0000313" key="8">
    <source>
        <dbReference type="EMBL" id="MCS2161500.1"/>
    </source>
</evidence>
<dbReference type="EMBL" id="JALIGE010000072">
    <property type="protein sequence ID" value="MCS2161500.1"/>
    <property type="molecule type" value="Genomic_DNA"/>
</dbReference>
<comment type="similarity">
    <text evidence="2 6">Belongs to the dTDP-4-dehydrorhamnose reductase family.</text>
</comment>
<evidence type="ECO:0000256" key="6">
    <source>
        <dbReference type="RuleBase" id="RU364082"/>
    </source>
</evidence>
<dbReference type="NCBIfam" id="TIGR01214">
    <property type="entry name" value="rmlD"/>
    <property type="match status" value="1"/>
</dbReference>
<comment type="pathway">
    <text evidence="1 6">Carbohydrate biosynthesis; dTDP-L-rhamnose biosynthesis.</text>
</comment>
<dbReference type="Gene3D" id="3.90.25.10">
    <property type="entry name" value="UDP-galactose 4-epimerase, domain 1"/>
    <property type="match status" value="1"/>
</dbReference>
<dbReference type="CDD" id="cd05254">
    <property type="entry name" value="dTDP_HR_like_SDR_e"/>
    <property type="match status" value="1"/>
</dbReference>
<gene>
    <name evidence="8" type="primary">rfbD</name>
    <name evidence="8" type="ORF">MUU47_10295</name>
</gene>
<dbReference type="InterPro" id="IPR036291">
    <property type="entry name" value="NAD(P)-bd_dom_sf"/>
</dbReference>
<evidence type="ECO:0000256" key="1">
    <source>
        <dbReference type="ARBA" id="ARBA00004781"/>
    </source>
</evidence>
<dbReference type="RefSeq" id="WP_258988102.1">
    <property type="nucleotide sequence ID" value="NZ_JALIGE010000072.1"/>
</dbReference>
<dbReference type="InterPro" id="IPR005913">
    <property type="entry name" value="dTDP_dehydrorham_reduct"/>
</dbReference>
<keyword evidence="6 8" id="KW-0560">Oxidoreductase</keyword>
<comment type="caution">
    <text evidence="8">The sequence shown here is derived from an EMBL/GenBank/DDBJ whole genome shotgun (WGS) entry which is preliminary data.</text>
</comment>
<evidence type="ECO:0000256" key="2">
    <source>
        <dbReference type="ARBA" id="ARBA00010944"/>
    </source>
</evidence>
<name>A0ABT2E0T5_9ENTR</name>
<comment type="catalytic activity">
    <reaction evidence="5 6">
        <text>dTDP-beta-L-rhamnose + NADP(+) = dTDP-4-dehydro-beta-L-rhamnose + NADPH + H(+)</text>
        <dbReference type="Rhea" id="RHEA:21796"/>
        <dbReference type="ChEBI" id="CHEBI:15378"/>
        <dbReference type="ChEBI" id="CHEBI:57510"/>
        <dbReference type="ChEBI" id="CHEBI:57783"/>
        <dbReference type="ChEBI" id="CHEBI:58349"/>
        <dbReference type="ChEBI" id="CHEBI:62830"/>
        <dbReference type="EC" id="1.1.1.133"/>
    </reaction>
</comment>
<dbReference type="Pfam" id="PF04321">
    <property type="entry name" value="RmlD_sub_bind"/>
    <property type="match status" value="1"/>
</dbReference>
<dbReference type="Gene3D" id="3.40.50.720">
    <property type="entry name" value="NAD(P)-binding Rossmann-like Domain"/>
    <property type="match status" value="1"/>
</dbReference>
<evidence type="ECO:0000313" key="9">
    <source>
        <dbReference type="Proteomes" id="UP001205357"/>
    </source>
</evidence>
<evidence type="ECO:0000256" key="5">
    <source>
        <dbReference type="ARBA" id="ARBA00048200"/>
    </source>
</evidence>
<sequence>MKVLVTGANGQVGYLLAQKLSALTAVELLAVDKNELDIVDSQAVMQAVSDFKPDVVINAAAYTAVDKAETEQEFAYAINCLGPKNLAEAADRHGALLIHISTDYVFPGDKEGNYHESDVTGPTSVYGKTKLEGEKNVALACRRHIIIRTAWVFGEHGNNFVKTVLRLAQTHSELRIVADQIGGPTYAGDIADSIIKIANGVFREQKKEYGIYHFAGLPHVSWCEFAEEIFSKALEYGVIQKLPVVNRITTADYPTPASRPANSRLDTQRITKCYGITPSDWMQALNSIKAYKS</sequence>
<keyword evidence="6" id="KW-0521">NADP</keyword>
<dbReference type="GO" id="GO:0008831">
    <property type="term" value="F:dTDP-4-dehydrorhamnose reductase activity"/>
    <property type="evidence" value="ECO:0007669"/>
    <property type="project" value="UniProtKB-EC"/>
</dbReference>
<feature type="domain" description="RmlD-like substrate binding" evidence="7">
    <location>
        <begin position="1"/>
        <end position="288"/>
    </location>
</feature>
<proteinExistence type="inferred from homology"/>
<dbReference type="InterPro" id="IPR029903">
    <property type="entry name" value="RmlD-like-bd"/>
</dbReference>
<dbReference type="Proteomes" id="UP001205357">
    <property type="component" value="Unassembled WGS sequence"/>
</dbReference>
<dbReference type="EC" id="1.1.1.133" evidence="3 6"/>
<evidence type="ECO:0000256" key="4">
    <source>
        <dbReference type="ARBA" id="ARBA00017099"/>
    </source>
</evidence>
<evidence type="ECO:0000259" key="7">
    <source>
        <dbReference type="Pfam" id="PF04321"/>
    </source>
</evidence>
<comment type="function">
    <text evidence="6">Catalyzes the reduction of dTDP-6-deoxy-L-lyxo-4-hexulose to yield dTDP-L-rhamnose.</text>
</comment>
<dbReference type="SUPFAM" id="SSF51735">
    <property type="entry name" value="NAD(P)-binding Rossmann-fold domains"/>
    <property type="match status" value="1"/>
</dbReference>
<reference evidence="8 9" key="1">
    <citation type="submission" date="2022-04" db="EMBL/GenBank/DDBJ databases">
        <title>Proposal of a three novel species of Scandinavium, Scandinavium hiltneri, Scandinavium manionii, Scandinavium tedordense.</title>
        <authorList>
            <person name="Maddock D.W."/>
            <person name="Brady C.L."/>
            <person name="Denman S."/>
            <person name="Arnold D."/>
        </authorList>
    </citation>
    <scope>NUCLEOTIDE SEQUENCE [LARGE SCALE GENOMIC DNA]</scope>
    <source>
        <strain evidence="8 9">H11S7</strain>
    </source>
</reference>
<organism evidence="8 9">
    <name type="scientific">Scandinavium hiltneri</name>
    <dbReference type="NCBI Taxonomy" id="2926519"/>
    <lineage>
        <taxon>Bacteria</taxon>
        <taxon>Pseudomonadati</taxon>
        <taxon>Pseudomonadota</taxon>
        <taxon>Gammaproteobacteria</taxon>
        <taxon>Enterobacterales</taxon>
        <taxon>Enterobacteriaceae</taxon>
        <taxon>Scandinavium</taxon>
    </lineage>
</organism>
<dbReference type="PANTHER" id="PTHR10491">
    <property type="entry name" value="DTDP-4-DEHYDRORHAMNOSE REDUCTASE"/>
    <property type="match status" value="1"/>
</dbReference>
<dbReference type="PANTHER" id="PTHR10491:SF4">
    <property type="entry name" value="METHIONINE ADENOSYLTRANSFERASE 2 SUBUNIT BETA"/>
    <property type="match status" value="1"/>
</dbReference>
<comment type="cofactor">
    <cofactor evidence="6">
        <name>Mg(2+)</name>
        <dbReference type="ChEBI" id="CHEBI:18420"/>
    </cofactor>
    <text evidence="6">Binds 1 Mg(2+) ion per monomer.</text>
</comment>
<protein>
    <recommendedName>
        <fullName evidence="4 6">dTDP-4-dehydrorhamnose reductase</fullName>
        <ecNumber evidence="3 6">1.1.1.133</ecNumber>
    </recommendedName>
</protein>
<keyword evidence="9" id="KW-1185">Reference proteome</keyword>
<accession>A0ABT2E0T5</accession>